<name>A0ABX0SJK8_9ACTN</name>
<evidence type="ECO:0000313" key="3">
    <source>
        <dbReference type="EMBL" id="NIH58156.1"/>
    </source>
</evidence>
<dbReference type="Pfam" id="PF07995">
    <property type="entry name" value="GSDH"/>
    <property type="match status" value="1"/>
</dbReference>
<dbReference type="Proteomes" id="UP000749311">
    <property type="component" value="Unassembled WGS sequence"/>
</dbReference>
<comment type="caution">
    <text evidence="3">The sequence shown here is derived from an EMBL/GenBank/DDBJ whole genome shotgun (WGS) entry which is preliminary data.</text>
</comment>
<gene>
    <name evidence="3" type="ORF">FB473_002848</name>
</gene>
<dbReference type="PANTHER" id="PTHR19328:SF13">
    <property type="entry name" value="HIPL1 PROTEIN"/>
    <property type="match status" value="1"/>
</dbReference>
<keyword evidence="1" id="KW-0732">Signal</keyword>
<dbReference type="RefSeq" id="WP_167169966.1">
    <property type="nucleotide sequence ID" value="NZ_BAAAOO010000006.1"/>
</dbReference>
<dbReference type="EMBL" id="JAAMOZ010000002">
    <property type="protein sequence ID" value="NIH58156.1"/>
    <property type="molecule type" value="Genomic_DNA"/>
</dbReference>
<feature type="domain" description="Glucose/Sorbosone dehydrogenase" evidence="2">
    <location>
        <begin position="61"/>
        <end position="383"/>
    </location>
</feature>
<evidence type="ECO:0000259" key="2">
    <source>
        <dbReference type="Pfam" id="PF07995"/>
    </source>
</evidence>
<feature type="chain" id="PRO_5045539163" evidence="1">
    <location>
        <begin position="24"/>
        <end position="392"/>
    </location>
</feature>
<dbReference type="SUPFAM" id="SSF50952">
    <property type="entry name" value="Soluble quinoprotein glucose dehydrogenase"/>
    <property type="match status" value="1"/>
</dbReference>
<keyword evidence="4" id="KW-1185">Reference proteome</keyword>
<organism evidence="3 4">
    <name type="scientific">Brooklawnia cerclae</name>
    <dbReference type="NCBI Taxonomy" id="349934"/>
    <lineage>
        <taxon>Bacteria</taxon>
        <taxon>Bacillati</taxon>
        <taxon>Actinomycetota</taxon>
        <taxon>Actinomycetes</taxon>
        <taxon>Propionibacteriales</taxon>
        <taxon>Propionibacteriaceae</taxon>
        <taxon>Brooklawnia</taxon>
    </lineage>
</organism>
<reference evidence="3 4" key="1">
    <citation type="submission" date="2020-02" db="EMBL/GenBank/DDBJ databases">
        <title>Sequencing the genomes of 1000 actinobacteria strains.</title>
        <authorList>
            <person name="Klenk H.-P."/>
        </authorList>
    </citation>
    <scope>NUCLEOTIDE SEQUENCE [LARGE SCALE GENOMIC DNA]</scope>
    <source>
        <strain evidence="3 4">DSM 19609</strain>
    </source>
</reference>
<proteinExistence type="predicted"/>
<dbReference type="InterPro" id="IPR012938">
    <property type="entry name" value="Glc/Sorbosone_DH"/>
</dbReference>
<dbReference type="PANTHER" id="PTHR19328">
    <property type="entry name" value="HEDGEHOG-INTERACTING PROTEIN"/>
    <property type="match status" value="1"/>
</dbReference>
<evidence type="ECO:0000313" key="4">
    <source>
        <dbReference type="Proteomes" id="UP000749311"/>
    </source>
</evidence>
<evidence type="ECO:0000256" key="1">
    <source>
        <dbReference type="SAM" id="SignalP"/>
    </source>
</evidence>
<dbReference type="Gene3D" id="2.120.10.30">
    <property type="entry name" value="TolB, C-terminal domain"/>
    <property type="match status" value="1"/>
</dbReference>
<protein>
    <submittedName>
        <fullName evidence="3">Glucose/arabinose dehydrogenase</fullName>
    </submittedName>
</protein>
<dbReference type="InterPro" id="IPR011041">
    <property type="entry name" value="Quinoprot_gluc/sorb_DH_b-prop"/>
</dbReference>
<accession>A0ABX0SJK8</accession>
<dbReference type="InterPro" id="IPR011042">
    <property type="entry name" value="6-blade_b-propeller_TolB-like"/>
</dbReference>
<feature type="signal peptide" evidence="1">
    <location>
        <begin position="1"/>
        <end position="23"/>
    </location>
</feature>
<sequence length="392" mass="40050">MAAASLIRAIGALSLTIALAVSAVGCSSASDLVLAGTSRNAAGVSATAVPATKLDTVLDGLDSPSGMAFTPAGDTLIVAGDDIIVLDAQGRTSTLKHDIGDLPDSGNALLDIAVSPDFSTDHTLYVCHRTNDGVRVTQLQTESKLRWARQQGPIVTGIPTPTETTGGCRIAFGPDGYLYVGTSDGGDPTASQSLASLGGKILRIDVETRGAPDDNPFITRADPHSQLIYSYGLRDVVGLAWHPTTDALYALDRGPGREDEVNLIVSGGNYGWNPASASTSDYDTDGVAMTDLSLPQARPAVWSSGTSGAPGVSGATFLSGDTWSAGSGLLIITSSAGVQAMRLTGEVAAQSETLESLENVGATGAIALCASGALYVVTADDGGDRLVRVRVR</sequence>